<keyword evidence="4" id="KW-1185">Reference proteome</keyword>
<feature type="compositionally biased region" description="Polar residues" evidence="2">
    <location>
        <begin position="358"/>
        <end position="379"/>
    </location>
</feature>
<dbReference type="AlphaFoldDB" id="A0AAD4GPZ5"/>
<proteinExistence type="predicted"/>
<dbReference type="Proteomes" id="UP001194746">
    <property type="component" value="Unassembled WGS sequence"/>
</dbReference>
<feature type="compositionally biased region" description="Polar residues" evidence="2">
    <location>
        <begin position="485"/>
        <end position="494"/>
    </location>
</feature>
<dbReference type="EMBL" id="VCAU01000144">
    <property type="protein sequence ID" value="KAF9883873.1"/>
    <property type="molecule type" value="Genomic_DNA"/>
</dbReference>
<evidence type="ECO:0000256" key="1">
    <source>
        <dbReference type="SAM" id="Coils"/>
    </source>
</evidence>
<name>A0AAD4GPZ5_ASPNN</name>
<keyword evidence="1" id="KW-0175">Coiled coil</keyword>
<feature type="coiled-coil region" evidence="1">
    <location>
        <begin position="223"/>
        <end position="257"/>
    </location>
</feature>
<reference evidence="3" key="2">
    <citation type="submission" date="2020-02" db="EMBL/GenBank/DDBJ databases">
        <authorList>
            <person name="Gilchrist C.L.M."/>
            <person name="Chooi Y.-H."/>
        </authorList>
    </citation>
    <scope>NUCLEOTIDE SEQUENCE</scope>
    <source>
        <strain evidence="3">MST-FP2251</strain>
    </source>
</reference>
<evidence type="ECO:0008006" key="5">
    <source>
        <dbReference type="Google" id="ProtNLM"/>
    </source>
</evidence>
<feature type="compositionally biased region" description="Basic residues" evidence="2">
    <location>
        <begin position="464"/>
        <end position="474"/>
    </location>
</feature>
<protein>
    <recommendedName>
        <fullName evidence="5">Mis18 domain-containing protein</fullName>
    </recommendedName>
</protein>
<reference evidence="3" key="1">
    <citation type="journal article" date="2019" name="Beilstein J. Org. Chem.">
        <title>Nanangenines: drimane sesquiterpenoids as the dominant metabolite cohort of a novel Australian fungus, Aspergillus nanangensis.</title>
        <authorList>
            <person name="Lacey H.J."/>
            <person name="Gilchrist C.L.M."/>
            <person name="Crombie A."/>
            <person name="Kalaitzis J.A."/>
            <person name="Vuong D."/>
            <person name="Rutledge P.J."/>
            <person name="Turner P."/>
            <person name="Pitt J.I."/>
            <person name="Lacey E."/>
            <person name="Chooi Y.H."/>
            <person name="Piggott A.M."/>
        </authorList>
    </citation>
    <scope>NUCLEOTIDE SEQUENCE</scope>
    <source>
        <strain evidence="3">MST-FP2251</strain>
    </source>
</reference>
<comment type="caution">
    <text evidence="3">The sequence shown here is derived from an EMBL/GenBank/DDBJ whole genome shotgun (WGS) entry which is preliminary data.</text>
</comment>
<organism evidence="3 4">
    <name type="scientific">Aspergillus nanangensis</name>
    <dbReference type="NCBI Taxonomy" id="2582783"/>
    <lineage>
        <taxon>Eukaryota</taxon>
        <taxon>Fungi</taxon>
        <taxon>Dikarya</taxon>
        <taxon>Ascomycota</taxon>
        <taxon>Pezizomycotina</taxon>
        <taxon>Eurotiomycetes</taxon>
        <taxon>Eurotiomycetidae</taxon>
        <taxon>Eurotiales</taxon>
        <taxon>Aspergillaceae</taxon>
        <taxon>Aspergillus</taxon>
        <taxon>Aspergillus subgen. Circumdati</taxon>
    </lineage>
</organism>
<feature type="compositionally biased region" description="Polar residues" evidence="2">
    <location>
        <begin position="424"/>
        <end position="434"/>
    </location>
</feature>
<gene>
    <name evidence="3" type="ORF">FE257_002716</name>
</gene>
<feature type="region of interest" description="Disordered" evidence="2">
    <location>
        <begin position="329"/>
        <end position="542"/>
    </location>
</feature>
<sequence>MDLSRLTRPAILCQCSRCSSSLAALENEWAPLSNSYALAAGWLSVELHRIAISTERKLIPQSSDLVILRGRALQDVSCKLCQQKLGVVCALGNGPNIFWKLSKIAFREIVTMRTVEPTFIETPLERLVAPPPKEPSTRRDRNSMQAGALVPTGPMDIGPCNMSVEQQIQHQGLNIDYITNSVSNLHDTMSELKGAFTALRIELNGPSRLPEPGINLNSDFNMVTTVLKELKAKSDEIERLKLENEALKLRNRYAEDQTLRLPSYLAPIEETTVSEVQSPGLLQAGRKRPWPDSWPTGRAEAIADTFDDSSDDDSIGDFSLAESTIPPVKIPLKVPESSKMADMPLEPAPTSDLHTEVRQQSPQRDSGTKPTLDSKSRQQPVYKRPRLSQTATTRPAPSANPEKKKGGRPRKSVSQAPKADVAQTPKTTPLNEQAGNVGGSAQMDNTPAAATPSDQGSTKENRSARGRALRRRSRASSTTGRSQGELDSSLTPRQDQPEGVGGGSGPQQKSTEKQIAKINGVNEPVEKQNEDQGKRKARVAQRDVMVRLAMQREEAMDTESR</sequence>
<accession>A0AAD4GPZ5</accession>
<evidence type="ECO:0000313" key="4">
    <source>
        <dbReference type="Proteomes" id="UP001194746"/>
    </source>
</evidence>
<feature type="compositionally biased region" description="Basic and acidic residues" evidence="2">
    <location>
        <begin position="524"/>
        <end position="542"/>
    </location>
</feature>
<evidence type="ECO:0000313" key="3">
    <source>
        <dbReference type="EMBL" id="KAF9883873.1"/>
    </source>
</evidence>
<evidence type="ECO:0000256" key="2">
    <source>
        <dbReference type="SAM" id="MobiDB-lite"/>
    </source>
</evidence>